<reference evidence="1 2" key="1">
    <citation type="journal article" date="2021" name="Hortic Res">
        <title>High-quality reference genome and annotation aids understanding of berry development for evergreen blueberry (Vaccinium darrowii).</title>
        <authorList>
            <person name="Yu J."/>
            <person name="Hulse-Kemp A.M."/>
            <person name="Babiker E."/>
            <person name="Staton M."/>
        </authorList>
    </citation>
    <scope>NUCLEOTIDE SEQUENCE [LARGE SCALE GENOMIC DNA]</scope>
    <source>
        <strain evidence="2">cv. NJ 8807/NJ 8810</strain>
        <tissue evidence="1">Young leaf</tissue>
    </source>
</reference>
<sequence length="76" mass="8597">MEGSNGCVWVEEECRTPRHRSCQIPAALECPLAPRKKPAAYEKQQSTPPKQGYFQPPDLEVLFSIEPRGEAYYATN</sequence>
<name>A0ACB7YJ24_9ERIC</name>
<gene>
    <name evidence="1" type="ORF">Vadar_004400</name>
</gene>
<comment type="caution">
    <text evidence="1">The sequence shown here is derived from an EMBL/GenBank/DDBJ whole genome shotgun (WGS) entry which is preliminary data.</text>
</comment>
<keyword evidence="2" id="KW-1185">Reference proteome</keyword>
<protein>
    <submittedName>
        <fullName evidence="1">Uncharacterized protein</fullName>
    </submittedName>
</protein>
<proteinExistence type="predicted"/>
<dbReference type="Proteomes" id="UP000828048">
    <property type="component" value="Chromosome 11"/>
</dbReference>
<evidence type="ECO:0000313" key="1">
    <source>
        <dbReference type="EMBL" id="KAH7853586.1"/>
    </source>
</evidence>
<organism evidence="1 2">
    <name type="scientific">Vaccinium darrowii</name>
    <dbReference type="NCBI Taxonomy" id="229202"/>
    <lineage>
        <taxon>Eukaryota</taxon>
        <taxon>Viridiplantae</taxon>
        <taxon>Streptophyta</taxon>
        <taxon>Embryophyta</taxon>
        <taxon>Tracheophyta</taxon>
        <taxon>Spermatophyta</taxon>
        <taxon>Magnoliopsida</taxon>
        <taxon>eudicotyledons</taxon>
        <taxon>Gunneridae</taxon>
        <taxon>Pentapetalae</taxon>
        <taxon>asterids</taxon>
        <taxon>Ericales</taxon>
        <taxon>Ericaceae</taxon>
        <taxon>Vaccinioideae</taxon>
        <taxon>Vaccinieae</taxon>
        <taxon>Vaccinium</taxon>
    </lineage>
</organism>
<dbReference type="EMBL" id="CM037161">
    <property type="protein sequence ID" value="KAH7853586.1"/>
    <property type="molecule type" value="Genomic_DNA"/>
</dbReference>
<evidence type="ECO:0000313" key="2">
    <source>
        <dbReference type="Proteomes" id="UP000828048"/>
    </source>
</evidence>
<accession>A0ACB7YJ24</accession>